<sequence>MTEDWQPTPIRGAAAVHILHPAPVQGAAAARSDRPCPRSGSPAQPSWSKEQQPYAAHTRTMSSSRVSSLPLRSSSHMCSSLPSEEQQLCEQPASSEEQPAPYEEQQPSKENKMAVGSSGSSSKLQAKSEADPSFQELRPTLVDPALRRWQRVPRNMQGWRQWLTQEPLWLEVDQFLEAAGVHELWLEAPYKKLLFLDTGSKDRELSKKRTKGQKRPLLLKKPPRVDLILENQDPCPPKHPHPPGRQRQDAQAERVAMGEVRKVG</sequence>
<name>A0AA40IBK2_CNENI</name>
<organism evidence="2 3">
    <name type="scientific">Cnephaeus nilssonii</name>
    <name type="common">Northern bat</name>
    <name type="synonym">Eptesicus nilssonii</name>
    <dbReference type="NCBI Taxonomy" id="3371016"/>
    <lineage>
        <taxon>Eukaryota</taxon>
        <taxon>Metazoa</taxon>
        <taxon>Chordata</taxon>
        <taxon>Craniata</taxon>
        <taxon>Vertebrata</taxon>
        <taxon>Euteleostomi</taxon>
        <taxon>Mammalia</taxon>
        <taxon>Eutheria</taxon>
        <taxon>Laurasiatheria</taxon>
        <taxon>Chiroptera</taxon>
        <taxon>Yangochiroptera</taxon>
        <taxon>Vespertilionidae</taxon>
        <taxon>Cnephaeus</taxon>
    </lineage>
</organism>
<feature type="compositionally biased region" description="Polar residues" evidence="1">
    <location>
        <begin position="41"/>
        <end position="51"/>
    </location>
</feature>
<evidence type="ECO:0000313" key="2">
    <source>
        <dbReference type="EMBL" id="KAK1346624.1"/>
    </source>
</evidence>
<dbReference type="EMBL" id="JAULJE010000001">
    <property type="protein sequence ID" value="KAK1346624.1"/>
    <property type="molecule type" value="Genomic_DNA"/>
</dbReference>
<keyword evidence="3" id="KW-1185">Reference proteome</keyword>
<evidence type="ECO:0000256" key="1">
    <source>
        <dbReference type="SAM" id="MobiDB-lite"/>
    </source>
</evidence>
<protein>
    <submittedName>
        <fullName evidence="2">Uncharacterized protein</fullName>
    </submittedName>
</protein>
<feature type="region of interest" description="Disordered" evidence="1">
    <location>
        <begin position="24"/>
        <end position="136"/>
    </location>
</feature>
<proteinExistence type="predicted"/>
<evidence type="ECO:0000313" key="3">
    <source>
        <dbReference type="Proteomes" id="UP001177744"/>
    </source>
</evidence>
<reference evidence="2" key="1">
    <citation type="submission" date="2023-06" db="EMBL/GenBank/DDBJ databases">
        <title>Reference genome for the Northern bat (Eptesicus nilssonii), a most northern bat species.</title>
        <authorList>
            <person name="Laine V.N."/>
            <person name="Pulliainen A.T."/>
            <person name="Lilley T.M."/>
        </authorList>
    </citation>
    <scope>NUCLEOTIDE SEQUENCE</scope>
    <source>
        <strain evidence="2">BLF_Eptnil</strain>
        <tissue evidence="2">Kidney</tissue>
    </source>
</reference>
<dbReference type="Proteomes" id="UP001177744">
    <property type="component" value="Unassembled WGS sequence"/>
</dbReference>
<gene>
    <name evidence="2" type="ORF">QTO34_000484</name>
</gene>
<feature type="region of interest" description="Disordered" evidence="1">
    <location>
        <begin position="223"/>
        <end position="264"/>
    </location>
</feature>
<comment type="caution">
    <text evidence="2">The sequence shown here is derived from an EMBL/GenBank/DDBJ whole genome shotgun (WGS) entry which is preliminary data.</text>
</comment>
<dbReference type="AlphaFoldDB" id="A0AA40IBK2"/>
<feature type="compositionally biased region" description="Low complexity" evidence="1">
    <location>
        <begin position="57"/>
        <end position="83"/>
    </location>
</feature>
<accession>A0AA40IBK2</accession>
<feature type="compositionally biased region" description="Low complexity" evidence="1">
    <location>
        <begin position="92"/>
        <end position="105"/>
    </location>
</feature>